<name>A0A0H5Q888_9ZZZZ</name>
<reference evidence="1" key="1">
    <citation type="submission" date="2015-06" db="EMBL/GenBank/DDBJ databases">
        <authorList>
            <person name="Joergensen T."/>
        </authorList>
    </citation>
    <scope>NUCLEOTIDE SEQUENCE</scope>
    <source>
        <strain evidence="1">RGFK1662</strain>
    </source>
</reference>
<dbReference type="AlphaFoldDB" id="A0A0H5Q888"/>
<organism evidence="1">
    <name type="scientific">uncultured prokaryote</name>
    <dbReference type="NCBI Taxonomy" id="198431"/>
    <lineage>
        <taxon>unclassified sequences</taxon>
        <taxon>environmental samples</taxon>
    </lineage>
</organism>
<evidence type="ECO:0000313" key="1">
    <source>
        <dbReference type="EMBL" id="CRY97615.1"/>
    </source>
</evidence>
<dbReference type="EMBL" id="LN854167">
    <property type="protein sequence ID" value="CRY97615.1"/>
    <property type="molecule type" value="Genomic_DNA"/>
</dbReference>
<accession>A0A0H5Q888</accession>
<protein>
    <submittedName>
        <fullName evidence="1">Uncharacterized protein</fullName>
    </submittedName>
</protein>
<proteinExistence type="predicted"/>
<sequence length="83" mass="9344">MITLCPTTYELASNMDNFSAFVRQELMKKQAKQYKAKPEMDEKYGAYCSPCDRTILHTDPDMLKGSLPCPKCGKATVYIGVVE</sequence>
<reference evidence="1" key="2">
    <citation type="submission" date="2015-07" db="EMBL/GenBank/DDBJ databases">
        <title>Plasmids, circular viruses and viroids from rat gut.</title>
        <authorList>
            <person name="Jorgensen T.J."/>
            <person name="Hansen M.A."/>
            <person name="Xu Z."/>
            <person name="Tabak M.A."/>
            <person name="Sorensen S.J."/>
            <person name="Hansen L.H."/>
        </authorList>
    </citation>
    <scope>NUCLEOTIDE SEQUENCE</scope>
    <source>
        <strain evidence="1">RGFK1662</strain>
    </source>
</reference>